<feature type="domain" description="AAA+ ATPase" evidence="1">
    <location>
        <begin position="23"/>
        <end position="372"/>
    </location>
</feature>
<proteinExistence type="predicted"/>
<dbReference type="EMBL" id="FOMX01000013">
    <property type="protein sequence ID" value="SFE43796.1"/>
    <property type="molecule type" value="Genomic_DNA"/>
</dbReference>
<dbReference type="Proteomes" id="UP000199400">
    <property type="component" value="Unassembled WGS sequence"/>
</dbReference>
<keyword evidence="3" id="KW-1185">Reference proteome</keyword>
<dbReference type="AlphaFoldDB" id="A0A1I2AIS2"/>
<accession>A0A1I2AIS2</accession>
<dbReference type="OrthoDB" id="5468457at2"/>
<dbReference type="STRING" id="54.SAMN02745121_04288"/>
<dbReference type="RefSeq" id="WP_096328046.1">
    <property type="nucleotide sequence ID" value="NZ_FOMX01000013.1"/>
</dbReference>
<dbReference type="GO" id="GO:0006302">
    <property type="term" value="P:double-strand break repair"/>
    <property type="evidence" value="ECO:0007669"/>
    <property type="project" value="TreeGrafter"/>
</dbReference>
<keyword evidence="2" id="KW-0067">ATP-binding</keyword>
<reference evidence="3" key="1">
    <citation type="submission" date="2016-10" db="EMBL/GenBank/DDBJ databases">
        <authorList>
            <person name="Varghese N."/>
            <person name="Submissions S."/>
        </authorList>
    </citation>
    <scope>NUCLEOTIDE SEQUENCE [LARGE SCALE GENOMIC DNA]</scope>
    <source>
        <strain evidence="3">ATCC 25963</strain>
    </source>
</reference>
<dbReference type="PANTHER" id="PTHR32182:SF23">
    <property type="entry name" value="ATP BINDING PROTEIN"/>
    <property type="match status" value="1"/>
</dbReference>
<dbReference type="InterPro" id="IPR027417">
    <property type="entry name" value="P-loop_NTPase"/>
</dbReference>
<evidence type="ECO:0000259" key="1">
    <source>
        <dbReference type="SMART" id="SM00382"/>
    </source>
</evidence>
<dbReference type="SMART" id="SM00382">
    <property type="entry name" value="AAA"/>
    <property type="match status" value="1"/>
</dbReference>
<dbReference type="GO" id="GO:0000731">
    <property type="term" value="P:DNA synthesis involved in DNA repair"/>
    <property type="evidence" value="ECO:0007669"/>
    <property type="project" value="TreeGrafter"/>
</dbReference>
<dbReference type="Pfam" id="PF13304">
    <property type="entry name" value="AAA_21"/>
    <property type="match status" value="1"/>
</dbReference>
<sequence length="451" mass="50510">MRIHRLQLENFRGFAALELDLSHGRTTALVGVNGSGKTSVLDAVAYLLALAVARTGLGDDASRLTLADVRAGAERCVVHGEFVWTPPATAAKDELFADLEPGEQAFVLRHELAHRWDRWTHAQPDTPQTASWAARWHDALARGVVLDAPMLATYSHERYVEAEEDPARGELPSGPASLYVDHTWSRGARREDFLRWFLLREDLENELIRERRDHVDPQLAAVRRAILSFLPDWTDLRFRRRPTREPGAAHIDFVVGRRPALILRKGGTQLAFSQLSGGEQGLLVLVGDIARRLAITHPNLADPLQGRGIVLIDEVELHLHPQWQRTLLPDLERTFPNLQFIVTTHSPQVLSLVPREQVKLLRDFRLVDEPPHTLGRDSNAILYDVMGVDTYPPFSAAKVRAVARLIDEERWPEARAALAELVEDFGPHDAEVVRLGSMMAFLGEDDDEAGG</sequence>
<organism evidence="2 3">
    <name type="scientific">Nannocystis exedens</name>
    <dbReference type="NCBI Taxonomy" id="54"/>
    <lineage>
        <taxon>Bacteria</taxon>
        <taxon>Pseudomonadati</taxon>
        <taxon>Myxococcota</taxon>
        <taxon>Polyangia</taxon>
        <taxon>Nannocystales</taxon>
        <taxon>Nannocystaceae</taxon>
        <taxon>Nannocystis</taxon>
    </lineage>
</organism>
<evidence type="ECO:0000313" key="2">
    <source>
        <dbReference type="EMBL" id="SFE43796.1"/>
    </source>
</evidence>
<dbReference type="Gene3D" id="3.40.50.300">
    <property type="entry name" value="P-loop containing nucleotide triphosphate hydrolases"/>
    <property type="match status" value="2"/>
</dbReference>
<evidence type="ECO:0000313" key="3">
    <source>
        <dbReference type="Proteomes" id="UP000199400"/>
    </source>
</evidence>
<protein>
    <submittedName>
        <fullName evidence="2">Predicted ATP-binding protein involved in virulence</fullName>
    </submittedName>
</protein>
<keyword evidence="2" id="KW-0547">Nucleotide-binding</keyword>
<dbReference type="GO" id="GO:0005524">
    <property type="term" value="F:ATP binding"/>
    <property type="evidence" value="ECO:0007669"/>
    <property type="project" value="UniProtKB-KW"/>
</dbReference>
<dbReference type="SUPFAM" id="SSF52540">
    <property type="entry name" value="P-loop containing nucleoside triphosphate hydrolases"/>
    <property type="match status" value="1"/>
</dbReference>
<dbReference type="PANTHER" id="PTHR32182">
    <property type="entry name" value="DNA REPLICATION AND REPAIR PROTEIN RECF"/>
    <property type="match status" value="1"/>
</dbReference>
<gene>
    <name evidence="2" type="ORF">SAMN02745121_04288</name>
</gene>
<dbReference type="InterPro" id="IPR003959">
    <property type="entry name" value="ATPase_AAA_core"/>
</dbReference>
<dbReference type="InterPro" id="IPR003593">
    <property type="entry name" value="AAA+_ATPase"/>
</dbReference>
<name>A0A1I2AIS2_9BACT</name>